<dbReference type="InterPro" id="IPR036890">
    <property type="entry name" value="HATPase_C_sf"/>
</dbReference>
<dbReference type="InterPro" id="IPR050482">
    <property type="entry name" value="Sensor_HK_TwoCompSys"/>
</dbReference>
<feature type="region of interest" description="Disordered" evidence="9">
    <location>
        <begin position="1"/>
        <end position="20"/>
    </location>
</feature>
<evidence type="ECO:0000256" key="6">
    <source>
        <dbReference type="ARBA" id="ARBA00022777"/>
    </source>
</evidence>
<evidence type="ECO:0000256" key="1">
    <source>
        <dbReference type="ARBA" id="ARBA00000085"/>
    </source>
</evidence>
<keyword evidence="6" id="KW-0418">Kinase</keyword>
<keyword evidence="10" id="KW-1133">Transmembrane helix</keyword>
<dbReference type="InterPro" id="IPR011712">
    <property type="entry name" value="Sig_transdc_His_kin_sub3_dim/P"/>
</dbReference>
<feature type="domain" description="Signal transduction histidine kinase subgroup 3 dimerisation and phosphoacceptor" evidence="12">
    <location>
        <begin position="242"/>
        <end position="309"/>
    </location>
</feature>
<keyword evidence="10" id="KW-0812">Transmembrane</keyword>
<dbReference type="Gene3D" id="3.30.565.10">
    <property type="entry name" value="Histidine kinase-like ATPase, C-terminal domain"/>
    <property type="match status" value="1"/>
</dbReference>
<keyword evidence="5" id="KW-0547">Nucleotide-binding</keyword>
<dbReference type="PANTHER" id="PTHR24421">
    <property type="entry name" value="NITRATE/NITRITE SENSOR PROTEIN NARX-RELATED"/>
    <property type="match status" value="1"/>
</dbReference>
<evidence type="ECO:0000313" key="15">
    <source>
        <dbReference type="Proteomes" id="UP001501570"/>
    </source>
</evidence>
<keyword evidence="7" id="KW-0067">ATP-binding</keyword>
<dbReference type="SUPFAM" id="SSF55874">
    <property type="entry name" value="ATPase domain of HSP90 chaperone/DNA topoisomerase II/histidine kinase"/>
    <property type="match status" value="1"/>
</dbReference>
<dbReference type="Proteomes" id="UP001501570">
    <property type="component" value="Unassembled WGS sequence"/>
</dbReference>
<evidence type="ECO:0000313" key="14">
    <source>
        <dbReference type="EMBL" id="GAA5202156.1"/>
    </source>
</evidence>
<evidence type="ECO:0000259" key="12">
    <source>
        <dbReference type="Pfam" id="PF07730"/>
    </source>
</evidence>
<feature type="compositionally biased region" description="Polar residues" evidence="9">
    <location>
        <begin position="1"/>
        <end position="11"/>
    </location>
</feature>
<sequence>MSTPSIDSLPSENGPRDGLPRAPRAWAGAIQFLAEAFVEWFGFVRLLVAFVLVFIGVGIWMLPGAIDFAGAHADRSRALARRLPGVTVEGYRRPVTGQPGPWQVLHTWQRLKDPVVRRDVLWHMLNPIVGIPLGIMSLGLVLEGAWELVSMPFEVFFSSFRPATWFTIADAMGMPLAAGIGATLVLIAVQVLIGIALARPLLRAQGGWSRLVLHVEDAGQWRRRAATLEATRADVLDLEQAELQRIERDLHDGAQMRFVSTGLTITEAARLVRDDPDRAIELLSQAKGESAAGLAELRRLVRGIRPPVLADRGLVDAIRAIAKDTAIPTVVTSTLSDRLAAPLESALYFAVAEVLTNAVKHAKATGLRVNLSETSETVTLLVTDDGQGGAQTDPDHGGLAGIRRRLSTFDGSLSVLSPEGGPTVVTIAAPNIKAASV</sequence>
<evidence type="ECO:0000256" key="9">
    <source>
        <dbReference type="SAM" id="MobiDB-lite"/>
    </source>
</evidence>
<evidence type="ECO:0000259" key="11">
    <source>
        <dbReference type="Pfam" id="PF02518"/>
    </source>
</evidence>
<dbReference type="RefSeq" id="WP_345639305.1">
    <property type="nucleotide sequence ID" value="NZ_BAABJQ010000058.1"/>
</dbReference>
<keyword evidence="15" id="KW-1185">Reference proteome</keyword>
<evidence type="ECO:0000256" key="5">
    <source>
        <dbReference type="ARBA" id="ARBA00022741"/>
    </source>
</evidence>
<dbReference type="Pfam" id="PF13796">
    <property type="entry name" value="Sensor"/>
    <property type="match status" value="1"/>
</dbReference>
<name>A0ABP9SU53_9ACTN</name>
<feature type="domain" description="Putative sensor" evidence="13">
    <location>
        <begin position="44"/>
        <end position="200"/>
    </location>
</feature>
<feature type="transmembrane region" description="Helical" evidence="10">
    <location>
        <begin position="176"/>
        <end position="198"/>
    </location>
</feature>
<dbReference type="PANTHER" id="PTHR24421:SF10">
    <property type="entry name" value="NITRATE_NITRITE SENSOR PROTEIN NARQ"/>
    <property type="match status" value="1"/>
</dbReference>
<feature type="transmembrane region" description="Helical" evidence="10">
    <location>
        <begin position="40"/>
        <end position="62"/>
    </location>
</feature>
<dbReference type="Pfam" id="PF07730">
    <property type="entry name" value="HisKA_3"/>
    <property type="match status" value="1"/>
</dbReference>
<keyword evidence="3" id="KW-0597">Phosphoprotein</keyword>
<evidence type="ECO:0000256" key="3">
    <source>
        <dbReference type="ARBA" id="ARBA00022553"/>
    </source>
</evidence>
<evidence type="ECO:0000256" key="7">
    <source>
        <dbReference type="ARBA" id="ARBA00022840"/>
    </source>
</evidence>
<dbReference type="EC" id="2.7.13.3" evidence="2"/>
<accession>A0ABP9SU53</accession>
<keyword evidence="10" id="KW-0472">Membrane</keyword>
<evidence type="ECO:0000256" key="2">
    <source>
        <dbReference type="ARBA" id="ARBA00012438"/>
    </source>
</evidence>
<keyword evidence="4" id="KW-0808">Transferase</keyword>
<gene>
    <name evidence="14" type="ORF">GCM10023322_83470</name>
</gene>
<feature type="transmembrane region" description="Helical" evidence="10">
    <location>
        <begin position="120"/>
        <end position="142"/>
    </location>
</feature>
<keyword evidence="8" id="KW-0902">Two-component regulatory system</keyword>
<dbReference type="EMBL" id="BAABJQ010000058">
    <property type="protein sequence ID" value="GAA5202156.1"/>
    <property type="molecule type" value="Genomic_DNA"/>
</dbReference>
<reference evidence="15" key="1">
    <citation type="journal article" date="2019" name="Int. J. Syst. Evol. Microbiol.">
        <title>The Global Catalogue of Microorganisms (GCM) 10K type strain sequencing project: providing services to taxonomists for standard genome sequencing and annotation.</title>
        <authorList>
            <consortium name="The Broad Institute Genomics Platform"/>
            <consortium name="The Broad Institute Genome Sequencing Center for Infectious Disease"/>
            <person name="Wu L."/>
            <person name="Ma J."/>
        </authorList>
    </citation>
    <scope>NUCLEOTIDE SEQUENCE [LARGE SCALE GENOMIC DNA]</scope>
    <source>
        <strain evidence="15">JCM 18304</strain>
    </source>
</reference>
<comment type="caution">
    <text evidence="14">The sequence shown here is derived from an EMBL/GenBank/DDBJ whole genome shotgun (WGS) entry which is preliminary data.</text>
</comment>
<dbReference type="InterPro" id="IPR003594">
    <property type="entry name" value="HATPase_dom"/>
</dbReference>
<dbReference type="Gene3D" id="1.20.5.1930">
    <property type="match status" value="1"/>
</dbReference>
<dbReference type="InterPro" id="IPR025828">
    <property type="entry name" value="Put_sensor_dom"/>
</dbReference>
<evidence type="ECO:0000259" key="13">
    <source>
        <dbReference type="Pfam" id="PF13796"/>
    </source>
</evidence>
<protein>
    <recommendedName>
        <fullName evidence="2">histidine kinase</fullName>
        <ecNumber evidence="2">2.7.13.3</ecNumber>
    </recommendedName>
</protein>
<organism evidence="14 15">
    <name type="scientific">Rugosimonospora acidiphila</name>
    <dbReference type="NCBI Taxonomy" id="556531"/>
    <lineage>
        <taxon>Bacteria</taxon>
        <taxon>Bacillati</taxon>
        <taxon>Actinomycetota</taxon>
        <taxon>Actinomycetes</taxon>
        <taxon>Micromonosporales</taxon>
        <taxon>Micromonosporaceae</taxon>
        <taxon>Rugosimonospora</taxon>
    </lineage>
</organism>
<evidence type="ECO:0000256" key="10">
    <source>
        <dbReference type="SAM" id="Phobius"/>
    </source>
</evidence>
<comment type="catalytic activity">
    <reaction evidence="1">
        <text>ATP + protein L-histidine = ADP + protein N-phospho-L-histidine.</text>
        <dbReference type="EC" id="2.7.13.3"/>
    </reaction>
</comment>
<dbReference type="CDD" id="cd16917">
    <property type="entry name" value="HATPase_UhpB-NarQ-NarX-like"/>
    <property type="match status" value="1"/>
</dbReference>
<dbReference type="Pfam" id="PF02518">
    <property type="entry name" value="HATPase_c"/>
    <property type="match status" value="1"/>
</dbReference>
<feature type="domain" description="Histidine kinase/HSP90-like ATPase" evidence="11">
    <location>
        <begin position="345"/>
        <end position="430"/>
    </location>
</feature>
<proteinExistence type="predicted"/>
<evidence type="ECO:0000256" key="8">
    <source>
        <dbReference type="ARBA" id="ARBA00023012"/>
    </source>
</evidence>
<evidence type="ECO:0000256" key="4">
    <source>
        <dbReference type="ARBA" id="ARBA00022679"/>
    </source>
</evidence>